<feature type="transmembrane region" description="Helical" evidence="19">
    <location>
        <begin position="538"/>
        <end position="562"/>
    </location>
</feature>
<evidence type="ECO:0000256" key="1">
    <source>
        <dbReference type="ARBA" id="ARBA00004162"/>
    </source>
</evidence>
<evidence type="ECO:0000256" key="20">
    <source>
        <dbReference type="SAM" id="SignalP"/>
    </source>
</evidence>
<dbReference type="Pfam" id="PF12819">
    <property type="entry name" value="Malectin_like"/>
    <property type="match status" value="1"/>
</dbReference>
<dbReference type="Gene3D" id="3.80.10.10">
    <property type="entry name" value="Ribonuclease Inhibitor"/>
    <property type="match status" value="1"/>
</dbReference>
<dbReference type="EMBL" id="HG996469">
    <property type="protein sequence ID" value="CAG1842260.1"/>
    <property type="molecule type" value="Genomic_DNA"/>
</dbReference>
<dbReference type="InterPro" id="IPR032675">
    <property type="entry name" value="LRR_dom_sf"/>
</dbReference>
<feature type="signal peptide" evidence="20">
    <location>
        <begin position="1"/>
        <end position="24"/>
    </location>
</feature>
<feature type="domain" description="Protein kinase" evidence="21">
    <location>
        <begin position="609"/>
        <end position="888"/>
    </location>
</feature>
<evidence type="ECO:0000256" key="12">
    <source>
        <dbReference type="ARBA" id="ARBA00022840"/>
    </source>
</evidence>
<evidence type="ECO:0000259" key="21">
    <source>
        <dbReference type="PROSITE" id="PS50011"/>
    </source>
</evidence>
<dbReference type="Pfam" id="PF13855">
    <property type="entry name" value="LRR_8"/>
    <property type="match status" value="1"/>
</dbReference>
<dbReference type="PROSITE" id="PS00108">
    <property type="entry name" value="PROTEIN_KINASE_ST"/>
    <property type="match status" value="1"/>
</dbReference>
<dbReference type="AlphaFoldDB" id="A0A8D7F411"/>
<keyword evidence="12 18" id="KW-0067">ATP-binding</keyword>
<dbReference type="InterPro" id="IPR024788">
    <property type="entry name" value="Malectin-like_Carb-bd_dom"/>
</dbReference>
<evidence type="ECO:0000313" key="22">
    <source>
        <dbReference type="EMBL" id="CAG1842260.1"/>
    </source>
</evidence>
<feature type="binding site" evidence="18">
    <location>
        <position position="637"/>
    </location>
    <ligand>
        <name>ATP</name>
        <dbReference type="ChEBI" id="CHEBI:30616"/>
    </ligand>
</feature>
<keyword evidence="7 19" id="KW-0812">Transmembrane</keyword>
<keyword evidence="15" id="KW-0675">Receptor</keyword>
<evidence type="ECO:0000256" key="19">
    <source>
        <dbReference type="SAM" id="Phobius"/>
    </source>
</evidence>
<organism evidence="22">
    <name type="scientific">Musa acuminata subsp. malaccensis</name>
    <name type="common">Wild banana</name>
    <name type="synonym">Musa malaccensis</name>
    <dbReference type="NCBI Taxonomy" id="214687"/>
    <lineage>
        <taxon>Eukaryota</taxon>
        <taxon>Viridiplantae</taxon>
        <taxon>Streptophyta</taxon>
        <taxon>Embryophyta</taxon>
        <taxon>Tracheophyta</taxon>
        <taxon>Spermatophyta</taxon>
        <taxon>Magnoliopsida</taxon>
        <taxon>Liliopsida</taxon>
        <taxon>Zingiberales</taxon>
        <taxon>Musaceae</taxon>
        <taxon>Musa</taxon>
    </lineage>
</organism>
<dbReference type="Gene3D" id="3.30.200.20">
    <property type="entry name" value="Phosphorylase Kinase, domain 1"/>
    <property type="match status" value="1"/>
</dbReference>
<comment type="subcellular location">
    <subcellularLocation>
        <location evidence="1">Cell membrane</location>
        <topology evidence="1">Single-pass membrane protein</topology>
    </subcellularLocation>
</comment>
<dbReference type="GO" id="GO:0004674">
    <property type="term" value="F:protein serine/threonine kinase activity"/>
    <property type="evidence" value="ECO:0007669"/>
    <property type="project" value="UniProtKB-KW"/>
</dbReference>
<reference evidence="22" key="1">
    <citation type="submission" date="2021-03" db="EMBL/GenBank/DDBJ databases">
        <authorList>
            <consortium name="Genoscope - CEA"/>
            <person name="William W."/>
        </authorList>
    </citation>
    <scope>NUCLEOTIDE SEQUENCE</scope>
    <source>
        <strain evidence="22">Doubled-haploid Pahang</strain>
    </source>
</reference>
<comment type="catalytic activity">
    <reaction evidence="17">
        <text>L-seryl-[protein] + ATP = O-phospho-L-seryl-[protein] + ADP + H(+)</text>
        <dbReference type="Rhea" id="RHEA:17989"/>
        <dbReference type="Rhea" id="RHEA-COMP:9863"/>
        <dbReference type="Rhea" id="RHEA-COMP:11604"/>
        <dbReference type="ChEBI" id="CHEBI:15378"/>
        <dbReference type="ChEBI" id="CHEBI:29999"/>
        <dbReference type="ChEBI" id="CHEBI:30616"/>
        <dbReference type="ChEBI" id="CHEBI:83421"/>
        <dbReference type="ChEBI" id="CHEBI:456216"/>
        <dbReference type="EC" id="2.7.11.1"/>
    </reaction>
</comment>
<evidence type="ECO:0000256" key="5">
    <source>
        <dbReference type="ARBA" id="ARBA00022614"/>
    </source>
</evidence>
<accession>A0A8D7F411</accession>
<evidence type="ECO:0000256" key="18">
    <source>
        <dbReference type="PROSITE-ProRule" id="PRU10141"/>
    </source>
</evidence>
<evidence type="ECO:0000256" key="2">
    <source>
        <dbReference type="ARBA" id="ARBA00012513"/>
    </source>
</evidence>
<dbReference type="PROSITE" id="PS00107">
    <property type="entry name" value="PROTEIN_KINASE_ATP"/>
    <property type="match status" value="1"/>
</dbReference>
<dbReference type="PANTHER" id="PTHR45631">
    <property type="entry name" value="OS07G0107800 PROTEIN-RELATED"/>
    <property type="match status" value="1"/>
</dbReference>
<dbReference type="InterPro" id="IPR008271">
    <property type="entry name" value="Ser/Thr_kinase_AS"/>
</dbReference>
<dbReference type="InterPro" id="IPR000719">
    <property type="entry name" value="Prot_kinase_dom"/>
</dbReference>
<keyword evidence="3" id="KW-0723">Serine/threonine-protein kinase</keyword>
<dbReference type="FunFam" id="3.80.10.10:FF:000129">
    <property type="entry name" value="Leucine-rich repeat receptor-like kinase"/>
    <property type="match status" value="1"/>
</dbReference>
<proteinExistence type="predicted"/>
<dbReference type="Gene3D" id="1.10.510.10">
    <property type="entry name" value="Transferase(Phosphotransferase) domain 1"/>
    <property type="match status" value="1"/>
</dbReference>
<dbReference type="SUPFAM" id="SSF56112">
    <property type="entry name" value="Protein kinase-like (PK-like)"/>
    <property type="match status" value="1"/>
</dbReference>
<evidence type="ECO:0000256" key="17">
    <source>
        <dbReference type="ARBA" id="ARBA00048679"/>
    </source>
</evidence>
<dbReference type="SMART" id="SM00220">
    <property type="entry name" value="S_TKc"/>
    <property type="match status" value="1"/>
</dbReference>
<keyword evidence="9" id="KW-0677">Repeat</keyword>
<keyword evidence="10 18" id="KW-0547">Nucleotide-binding</keyword>
<dbReference type="Pfam" id="PF07714">
    <property type="entry name" value="PK_Tyr_Ser-Thr"/>
    <property type="match status" value="1"/>
</dbReference>
<dbReference type="InterPro" id="IPR001245">
    <property type="entry name" value="Ser-Thr/Tyr_kinase_cat_dom"/>
</dbReference>
<evidence type="ECO:0000256" key="14">
    <source>
        <dbReference type="ARBA" id="ARBA00023136"/>
    </source>
</evidence>
<name>A0A8D7F411_MUSAM</name>
<dbReference type="FunFam" id="3.30.200.20:FF:000178">
    <property type="entry name" value="serine/threonine-protein kinase PBS1-like"/>
    <property type="match status" value="1"/>
</dbReference>
<keyword evidence="4" id="KW-0597">Phosphoprotein</keyword>
<evidence type="ECO:0000256" key="4">
    <source>
        <dbReference type="ARBA" id="ARBA00022553"/>
    </source>
</evidence>
<dbReference type="FunFam" id="1.10.510.10:FF:000146">
    <property type="entry name" value="LRR receptor-like serine/threonine-protein kinase IOS1"/>
    <property type="match status" value="1"/>
</dbReference>
<dbReference type="InterPro" id="IPR001611">
    <property type="entry name" value="Leu-rich_rpt"/>
</dbReference>
<dbReference type="GO" id="GO:0005886">
    <property type="term" value="C:plasma membrane"/>
    <property type="evidence" value="ECO:0007669"/>
    <property type="project" value="UniProtKB-SubCell"/>
</dbReference>
<keyword evidence="14 19" id="KW-0472">Membrane</keyword>
<dbReference type="EC" id="2.7.11.1" evidence="2"/>
<evidence type="ECO:0000256" key="15">
    <source>
        <dbReference type="ARBA" id="ARBA00023170"/>
    </source>
</evidence>
<evidence type="ECO:0000256" key="3">
    <source>
        <dbReference type="ARBA" id="ARBA00022527"/>
    </source>
</evidence>
<feature type="chain" id="PRO_5034985026" description="non-specific serine/threonine protein kinase" evidence="20">
    <location>
        <begin position="25"/>
        <end position="924"/>
    </location>
</feature>
<evidence type="ECO:0000256" key="11">
    <source>
        <dbReference type="ARBA" id="ARBA00022777"/>
    </source>
</evidence>
<evidence type="ECO:0000256" key="7">
    <source>
        <dbReference type="ARBA" id="ARBA00022692"/>
    </source>
</evidence>
<keyword evidence="8 20" id="KW-0732">Signal</keyword>
<sequence length="924" mass="101773">MASSSWCLVALFFAIAATIPAAHGQSPQAGFISIDCGNSKSDYVDHSTSLTYVSDDRFIDVGSDFYIQSNYINSSVPTLQLNLRSFPDGLRNCYTLKPVPQNSTYLVRATFMYGNYDGKNSQIQFDLHIGVNHWKTMNISDPSAIYTAEALSLATANSTSVCLVNTGGGTPFISSLELRPFENGDYREYVNASQSVVLVTRRNMGASDSVRFPDDPYDRVWKPLTDPSWSILSSISTVNNSGNMFEPPSAVMQTAVTPVSGSQLAFSWDSVSLDDELYTILHFTELQKLTGNATRVFNINRNGHLWYISYSPPYRSAGGMHDIVPFKGSSRYEYVLNATSDSTLPPIINAFEVYSLMQLTQAATDSGDVDAMMAIKSHYQLKRNWMGDPCAPKAYIWDGLNCSYNTDPPRITNINLTSTGLTGEIYISFAMLEAVKYLDLSHNNFSGAIPDFLGSLSSLVVLDLSFNNLTGTVPDSLENLVSLQILNLAGNNFNGSVPEKLCKRSDAGLLTLRFFLNILDVRLDKNGCNKASSSRSKIAIIVIIAAVSGLLLLVVILVTVVWNIRKQQGRSSNTSVQPRSVVVYSQQREHQISFESRQFTYTQLENITNKFTTVIGKGGFGMVYHGCLETGKQVAIKMRSVSSPQGMKEFLAEAQNLTKIYHRNLVSLVGYCMDGNCLALVYEYMKQGSLRDHLRVKAGCAKVLSWGQRLQIALDAAQGLDYLHKGCKPPIIHRDVKSSNILLSEELEAKIGDFGLSKSFHSDEQTYVSTGTVVGTPGYIDPEYHQNYQLTEKSDVYSFGVVLLELITGRPPIVPGPGNVHIVKLIATSLSRGCIEEIMDETLQGEYDATSAWKILDLALRCTADPGSQRPTMFEVVTQLKSCLKPEIASDRSDIIYIEGFNMSREISSEMGASLLGPTVPSIR</sequence>
<dbReference type="CDD" id="cd14066">
    <property type="entry name" value="STKc_IRAK"/>
    <property type="match status" value="1"/>
</dbReference>
<gene>
    <name evidence="22" type="ORF">GSMUA_120530.1</name>
</gene>
<evidence type="ECO:0000256" key="9">
    <source>
        <dbReference type="ARBA" id="ARBA00022737"/>
    </source>
</evidence>
<dbReference type="PROSITE" id="PS50011">
    <property type="entry name" value="PROTEIN_KINASE_DOM"/>
    <property type="match status" value="1"/>
</dbReference>
<protein>
    <recommendedName>
        <fullName evidence="2">non-specific serine/threonine protein kinase</fullName>
        <ecNumber evidence="2">2.7.11.1</ecNumber>
    </recommendedName>
</protein>
<evidence type="ECO:0000256" key="8">
    <source>
        <dbReference type="ARBA" id="ARBA00022729"/>
    </source>
</evidence>
<dbReference type="InterPro" id="IPR017441">
    <property type="entry name" value="Protein_kinase_ATP_BS"/>
</dbReference>
<dbReference type="PANTHER" id="PTHR45631:SF204">
    <property type="entry name" value="OS01G0810800 PROTEIN"/>
    <property type="match status" value="1"/>
</dbReference>
<dbReference type="SUPFAM" id="SSF52058">
    <property type="entry name" value="L domain-like"/>
    <property type="match status" value="1"/>
</dbReference>
<evidence type="ECO:0000256" key="13">
    <source>
        <dbReference type="ARBA" id="ARBA00022989"/>
    </source>
</evidence>
<evidence type="ECO:0000256" key="6">
    <source>
        <dbReference type="ARBA" id="ARBA00022679"/>
    </source>
</evidence>
<keyword evidence="13 19" id="KW-1133">Transmembrane helix</keyword>
<evidence type="ECO:0000256" key="16">
    <source>
        <dbReference type="ARBA" id="ARBA00047899"/>
    </source>
</evidence>
<keyword evidence="11" id="KW-0418">Kinase</keyword>
<dbReference type="GO" id="GO:0005524">
    <property type="term" value="F:ATP binding"/>
    <property type="evidence" value="ECO:0007669"/>
    <property type="project" value="UniProtKB-UniRule"/>
</dbReference>
<evidence type="ECO:0000256" key="10">
    <source>
        <dbReference type="ARBA" id="ARBA00022741"/>
    </source>
</evidence>
<keyword evidence="5" id="KW-0433">Leucine-rich repeat</keyword>
<dbReference type="InterPro" id="IPR011009">
    <property type="entry name" value="Kinase-like_dom_sf"/>
</dbReference>
<keyword evidence="6" id="KW-0808">Transferase</keyword>
<comment type="catalytic activity">
    <reaction evidence="16">
        <text>L-threonyl-[protein] + ATP = O-phospho-L-threonyl-[protein] + ADP + H(+)</text>
        <dbReference type="Rhea" id="RHEA:46608"/>
        <dbReference type="Rhea" id="RHEA-COMP:11060"/>
        <dbReference type="Rhea" id="RHEA-COMP:11605"/>
        <dbReference type="ChEBI" id="CHEBI:15378"/>
        <dbReference type="ChEBI" id="CHEBI:30013"/>
        <dbReference type="ChEBI" id="CHEBI:30616"/>
        <dbReference type="ChEBI" id="CHEBI:61977"/>
        <dbReference type="ChEBI" id="CHEBI:456216"/>
        <dbReference type="EC" id="2.7.11.1"/>
    </reaction>
</comment>